<comment type="caution">
    <text evidence="1">The sequence shown here is derived from an EMBL/GenBank/DDBJ whole genome shotgun (WGS) entry which is preliminary data.</text>
</comment>
<gene>
    <name evidence="1" type="ORF">ACFSVN_12325</name>
</gene>
<dbReference type="Proteomes" id="UP001597460">
    <property type="component" value="Unassembled WGS sequence"/>
</dbReference>
<dbReference type="Gene3D" id="2.120.10.30">
    <property type="entry name" value="TolB, C-terminal domain"/>
    <property type="match status" value="1"/>
</dbReference>
<evidence type="ECO:0000313" key="2">
    <source>
        <dbReference type="Proteomes" id="UP001597460"/>
    </source>
</evidence>
<organism evidence="1 2">
    <name type="scientific">Gracilimonas halophila</name>
    <dbReference type="NCBI Taxonomy" id="1834464"/>
    <lineage>
        <taxon>Bacteria</taxon>
        <taxon>Pseudomonadati</taxon>
        <taxon>Balneolota</taxon>
        <taxon>Balneolia</taxon>
        <taxon>Balneolales</taxon>
        <taxon>Balneolaceae</taxon>
        <taxon>Gracilimonas</taxon>
    </lineage>
</organism>
<name>A0ABW5JM76_9BACT</name>
<protein>
    <submittedName>
        <fullName evidence="1">6-bladed beta-propeller</fullName>
    </submittedName>
</protein>
<dbReference type="RefSeq" id="WP_390303150.1">
    <property type="nucleotide sequence ID" value="NZ_JBHULI010000025.1"/>
</dbReference>
<keyword evidence="2" id="KW-1185">Reference proteome</keyword>
<dbReference type="PROSITE" id="PS51257">
    <property type="entry name" value="PROKAR_LIPOPROTEIN"/>
    <property type="match status" value="1"/>
</dbReference>
<dbReference type="Pfam" id="PF17170">
    <property type="entry name" value="DUF5128"/>
    <property type="match status" value="1"/>
</dbReference>
<dbReference type="EMBL" id="JBHULI010000025">
    <property type="protein sequence ID" value="MFD2533231.1"/>
    <property type="molecule type" value="Genomic_DNA"/>
</dbReference>
<dbReference type="SUPFAM" id="SSF75011">
    <property type="entry name" value="3-carboxy-cis,cis-mucoante lactonizing enzyme"/>
    <property type="match status" value="1"/>
</dbReference>
<sequence>MHTTNKIIKPFLALTLISLLFVSCGEYEQRSTTPDIDDLLSFTATEVFSMSEVDSIYFSHLGYESVVLENGNILIPDRQLSNLIVIDDGGNLIKTVRDGRGPGEIQDAYEFTVDAQGNVYTYDQRNDKILVFDKDVALLKEVIPVNYESTSLAKAYPMKDDEWIFELNSFEFLRNEDKERELFLINYDLSAEGYGEKFTLNAQPYARLIIDGVTRGGRLVPFSGGTISTYNPEEKTLFLFDTSSDLIAEVNASYDTVNTIPVNLPTEELSQAERDSIRSDHMDEQWKTMQELLPEVKAPVSKMIYHKGEFWMESNILGDSEMWLVLNKEGQITRVVHLPKDSMLMHVSDEHLGVRLDDVTFALFTNPKPEAL</sequence>
<dbReference type="InterPro" id="IPR011042">
    <property type="entry name" value="6-blade_b-propeller_TolB-like"/>
</dbReference>
<proteinExistence type="predicted"/>
<accession>A0ABW5JM76</accession>
<reference evidence="2" key="1">
    <citation type="journal article" date="2019" name="Int. J. Syst. Evol. Microbiol.">
        <title>The Global Catalogue of Microorganisms (GCM) 10K type strain sequencing project: providing services to taxonomists for standard genome sequencing and annotation.</title>
        <authorList>
            <consortium name="The Broad Institute Genomics Platform"/>
            <consortium name="The Broad Institute Genome Sequencing Center for Infectious Disease"/>
            <person name="Wu L."/>
            <person name="Ma J."/>
        </authorList>
    </citation>
    <scope>NUCLEOTIDE SEQUENCE [LARGE SCALE GENOMIC DNA]</scope>
    <source>
        <strain evidence="2">KCTC 52042</strain>
    </source>
</reference>
<evidence type="ECO:0000313" key="1">
    <source>
        <dbReference type="EMBL" id="MFD2533231.1"/>
    </source>
</evidence>